<dbReference type="SUPFAM" id="SSF54680">
    <property type="entry name" value="Pyrimidine nucleoside phosphorylase C-terminal domain"/>
    <property type="match status" value="1"/>
</dbReference>
<evidence type="ECO:0000256" key="2">
    <source>
        <dbReference type="ARBA" id="ARBA00003877"/>
    </source>
</evidence>
<dbReference type="InterPro" id="IPR017872">
    <property type="entry name" value="Pyrmidine_PPase_CS"/>
</dbReference>
<dbReference type="SMART" id="SM00941">
    <property type="entry name" value="PYNP_C"/>
    <property type="match status" value="1"/>
</dbReference>
<accession>A0A2K9P140</accession>
<comment type="catalytic activity">
    <reaction evidence="9">
        <text>uridine + phosphate = alpha-D-ribose 1-phosphate + uracil</text>
        <dbReference type="Rhea" id="RHEA:24388"/>
        <dbReference type="ChEBI" id="CHEBI:16704"/>
        <dbReference type="ChEBI" id="CHEBI:17568"/>
        <dbReference type="ChEBI" id="CHEBI:43474"/>
        <dbReference type="ChEBI" id="CHEBI:57720"/>
        <dbReference type="EC" id="2.4.2.2"/>
    </reaction>
</comment>
<dbReference type="SUPFAM" id="SSF52418">
    <property type="entry name" value="Nucleoside phosphorylase/phosphoribosyltransferase catalytic domain"/>
    <property type="match status" value="1"/>
</dbReference>
<dbReference type="InterPro" id="IPR035902">
    <property type="entry name" value="Nuc_phospho_transferase"/>
</dbReference>
<dbReference type="Gene3D" id="3.90.1170.30">
    <property type="entry name" value="Pyrimidine nucleoside phosphorylase-like, C-terminal domain"/>
    <property type="match status" value="1"/>
</dbReference>
<dbReference type="InterPro" id="IPR036566">
    <property type="entry name" value="PYNP-like_C_sf"/>
</dbReference>
<evidence type="ECO:0000256" key="4">
    <source>
        <dbReference type="ARBA" id="ARBA00011738"/>
    </source>
</evidence>
<protein>
    <recommendedName>
        <fullName evidence="6">Pyrimidine-nucleoside phosphorylase</fullName>
        <ecNumber evidence="5">2.4.2.2</ecNumber>
    </recommendedName>
</protein>
<dbReference type="InterPro" id="IPR017459">
    <property type="entry name" value="Glycosyl_Trfase_fam3_N_dom"/>
</dbReference>
<dbReference type="AlphaFoldDB" id="A0A2K9P140"/>
<evidence type="ECO:0000256" key="3">
    <source>
        <dbReference type="ARBA" id="ARBA00006915"/>
    </source>
</evidence>
<dbReference type="SUPFAM" id="SSF47648">
    <property type="entry name" value="Nucleoside phosphorylase/phosphoribosyltransferase N-terminal domain"/>
    <property type="match status" value="1"/>
</dbReference>
<dbReference type="FunFam" id="3.40.1030.10:FF:000003">
    <property type="entry name" value="Pyrimidine-nucleoside phosphorylase"/>
    <property type="match status" value="1"/>
</dbReference>
<dbReference type="InterPro" id="IPR018090">
    <property type="entry name" value="Pyrmidine_PPas_bac/euk"/>
</dbReference>
<name>A0A2K9P140_9FIRM</name>
<evidence type="ECO:0000256" key="10">
    <source>
        <dbReference type="ARBA" id="ARBA00048525"/>
    </source>
</evidence>
<evidence type="ECO:0000256" key="7">
    <source>
        <dbReference type="ARBA" id="ARBA00022676"/>
    </source>
</evidence>
<dbReference type="PANTHER" id="PTHR10515:SF0">
    <property type="entry name" value="THYMIDINE PHOSPHORYLASE"/>
    <property type="match status" value="1"/>
</dbReference>
<dbReference type="GO" id="GO:0006206">
    <property type="term" value="P:pyrimidine nucleobase metabolic process"/>
    <property type="evidence" value="ECO:0007669"/>
    <property type="project" value="InterPro"/>
</dbReference>
<dbReference type="Pfam" id="PF02885">
    <property type="entry name" value="Glycos_trans_3N"/>
    <property type="match status" value="1"/>
</dbReference>
<dbReference type="RefSeq" id="WP_102364639.1">
    <property type="nucleotide sequence ID" value="NZ_CP020991.1"/>
</dbReference>
<sequence length="419" mass="45388">MDIIDIIIKQKNGIDLSDSEIEYLINGYTQGIIPDYQMSAYLMALCFTGANEKVISKMTMCMANSGDILNLSGISGTVVDKHSTGGVGDKTTLVVGPCVAACGGKVAKMSGRGLGYTGGTIDKLESIKNFNTQIPVERFIDIINEIGISIVGQLKNLAPADKKIYSLRDVTGTVDCIPLIASSIMSKKIASGANAIVLDVKYGSGAFMKTYKNAKELAETMIKIGNQNGKKVKALLTDMNEPIGNTVGNSLEVIEAIQTLKGNGPKDFLELCIDISSVMLQLEFVDKSVDECRKMALGSIENGTALNKFRELVFMQDGDVECIDDTNKFPKSKYSLEVKANMSGQITKMDSEKIGKTACLLGAGRQSLNDKINHSAGIFINKKTDSYISKSDVLAVLYTDKKEILDFTKEYYLDSLTIE</sequence>
<dbReference type="Gene3D" id="1.20.970.10">
    <property type="entry name" value="Transferase, Pyrimidine Nucleoside Phosphorylase, Chain C"/>
    <property type="match status" value="1"/>
</dbReference>
<dbReference type="OrthoDB" id="9763887at2"/>
<evidence type="ECO:0000313" key="12">
    <source>
        <dbReference type="EMBL" id="AUO18288.1"/>
    </source>
</evidence>
<dbReference type="GeneID" id="98061536"/>
<dbReference type="InterPro" id="IPR000312">
    <property type="entry name" value="Glycosyl_Trfase_fam3"/>
</dbReference>
<dbReference type="PROSITE" id="PS00647">
    <property type="entry name" value="THYMID_PHOSPHORYLASE"/>
    <property type="match status" value="1"/>
</dbReference>
<dbReference type="InterPro" id="IPR013102">
    <property type="entry name" value="PYNP_C"/>
</dbReference>
<proteinExistence type="inferred from homology"/>
<keyword evidence="8" id="KW-0808">Transferase</keyword>
<feature type="domain" description="Pyrimidine nucleoside phosphorylase C-terminal" evidence="11">
    <location>
        <begin position="345"/>
        <end position="419"/>
    </location>
</feature>
<comment type="subunit">
    <text evidence="4">Homodimer.</text>
</comment>
<dbReference type="EC" id="2.4.2.2" evidence="5"/>
<evidence type="ECO:0000256" key="9">
    <source>
        <dbReference type="ARBA" id="ARBA00048453"/>
    </source>
</evidence>
<dbReference type="NCBIfam" id="NF004490">
    <property type="entry name" value="PRK05820.1"/>
    <property type="match status" value="1"/>
</dbReference>
<reference evidence="12 13" key="1">
    <citation type="submission" date="2017-04" db="EMBL/GenBank/DDBJ databases">
        <title>Monoglobus pectinilyticus 14 draft genome.</title>
        <authorList>
            <person name="Kim C."/>
            <person name="Rosendale D.I."/>
            <person name="Kelly W.J."/>
            <person name="Tannock G.W."/>
            <person name="Patchett M.L."/>
            <person name="Jordens J.Z."/>
        </authorList>
    </citation>
    <scope>NUCLEOTIDE SEQUENCE [LARGE SCALE GENOMIC DNA]</scope>
    <source>
        <strain evidence="12 13">14</strain>
    </source>
</reference>
<dbReference type="GO" id="GO:0004645">
    <property type="term" value="F:1,4-alpha-oligoglucan phosphorylase activity"/>
    <property type="evidence" value="ECO:0007669"/>
    <property type="project" value="InterPro"/>
</dbReference>
<dbReference type="GO" id="GO:0005829">
    <property type="term" value="C:cytosol"/>
    <property type="evidence" value="ECO:0007669"/>
    <property type="project" value="TreeGrafter"/>
</dbReference>
<evidence type="ECO:0000313" key="13">
    <source>
        <dbReference type="Proteomes" id="UP000235589"/>
    </source>
</evidence>
<dbReference type="GO" id="GO:0009032">
    <property type="term" value="F:thymidine phosphorylase activity"/>
    <property type="evidence" value="ECO:0007669"/>
    <property type="project" value="TreeGrafter"/>
</dbReference>
<dbReference type="GO" id="GO:0006213">
    <property type="term" value="P:pyrimidine nucleoside metabolic process"/>
    <property type="evidence" value="ECO:0007669"/>
    <property type="project" value="InterPro"/>
</dbReference>
<dbReference type="KEGG" id="mpec:B9O19_00103"/>
<dbReference type="Pfam" id="PF07831">
    <property type="entry name" value="PYNP_C"/>
    <property type="match status" value="1"/>
</dbReference>
<organism evidence="12 13">
    <name type="scientific">Monoglobus pectinilyticus</name>
    <dbReference type="NCBI Taxonomy" id="1981510"/>
    <lineage>
        <taxon>Bacteria</taxon>
        <taxon>Bacillati</taxon>
        <taxon>Bacillota</taxon>
        <taxon>Clostridia</taxon>
        <taxon>Monoglobales</taxon>
        <taxon>Monoglobaceae</taxon>
        <taxon>Monoglobus</taxon>
    </lineage>
</organism>
<dbReference type="PIRSF" id="PIRSF000478">
    <property type="entry name" value="TP_PyNP"/>
    <property type="match status" value="1"/>
</dbReference>
<evidence type="ECO:0000256" key="1">
    <source>
        <dbReference type="ARBA" id="ARBA00001066"/>
    </source>
</evidence>
<evidence type="ECO:0000256" key="6">
    <source>
        <dbReference type="ARBA" id="ARBA00014680"/>
    </source>
</evidence>
<dbReference type="EMBL" id="CP020991">
    <property type="protein sequence ID" value="AUO18288.1"/>
    <property type="molecule type" value="Genomic_DNA"/>
</dbReference>
<gene>
    <name evidence="12" type="primary">deoA</name>
    <name evidence="12" type="ORF">B9O19_00103</name>
</gene>
<dbReference type="NCBIfam" id="TIGR02644">
    <property type="entry name" value="Y_phosphoryl"/>
    <property type="match status" value="1"/>
</dbReference>
<comment type="catalytic activity">
    <reaction evidence="10">
        <text>thymidine + phosphate = 2-deoxy-alpha-D-ribose 1-phosphate + thymine</text>
        <dbReference type="Rhea" id="RHEA:16037"/>
        <dbReference type="ChEBI" id="CHEBI:17748"/>
        <dbReference type="ChEBI" id="CHEBI:17821"/>
        <dbReference type="ChEBI" id="CHEBI:43474"/>
        <dbReference type="ChEBI" id="CHEBI:57259"/>
        <dbReference type="EC" id="2.4.2.2"/>
    </reaction>
</comment>
<evidence type="ECO:0000259" key="11">
    <source>
        <dbReference type="SMART" id="SM00941"/>
    </source>
</evidence>
<keyword evidence="13" id="KW-1185">Reference proteome</keyword>
<evidence type="ECO:0000256" key="5">
    <source>
        <dbReference type="ARBA" id="ARBA00011889"/>
    </source>
</evidence>
<comment type="catalytic activity">
    <reaction evidence="1">
        <text>2'-deoxyuridine + phosphate = 2-deoxy-alpha-D-ribose 1-phosphate + uracil</text>
        <dbReference type="Rhea" id="RHEA:22824"/>
        <dbReference type="ChEBI" id="CHEBI:16450"/>
        <dbReference type="ChEBI" id="CHEBI:17568"/>
        <dbReference type="ChEBI" id="CHEBI:43474"/>
        <dbReference type="ChEBI" id="CHEBI:57259"/>
        <dbReference type="EC" id="2.4.2.2"/>
    </reaction>
</comment>
<dbReference type="InterPro" id="IPR036320">
    <property type="entry name" value="Glycosyl_Trfase_fam3_N_dom_sf"/>
</dbReference>
<dbReference type="Gene3D" id="3.40.1030.10">
    <property type="entry name" value="Nucleoside phosphorylase/phosphoribosyltransferase catalytic domain"/>
    <property type="match status" value="1"/>
</dbReference>
<comment type="function">
    <text evidence="2">Catalyzes phosphorolysis of the pyrimidine nucleosides uridine, thymidine and 2'-deoxyuridine with the formation of the corresponding pyrimidine base and ribose-1-phosphate.</text>
</comment>
<dbReference type="InterPro" id="IPR000053">
    <property type="entry name" value="Thymidine/pyrmidine_PPase"/>
</dbReference>
<dbReference type="Proteomes" id="UP000235589">
    <property type="component" value="Chromosome"/>
</dbReference>
<comment type="similarity">
    <text evidence="3">Belongs to the thymidine/pyrimidine-nucleoside phosphorylase family.</text>
</comment>
<keyword evidence="7" id="KW-0328">Glycosyltransferase</keyword>
<evidence type="ECO:0000256" key="8">
    <source>
        <dbReference type="ARBA" id="ARBA00022679"/>
    </source>
</evidence>
<dbReference type="PANTHER" id="PTHR10515">
    <property type="entry name" value="THYMIDINE PHOSPHORYLASE"/>
    <property type="match status" value="1"/>
</dbReference>
<dbReference type="Pfam" id="PF00591">
    <property type="entry name" value="Glycos_transf_3"/>
    <property type="match status" value="1"/>
</dbReference>